<keyword evidence="2" id="KW-0472">Membrane</keyword>
<dbReference type="Proteomes" id="UP001328107">
    <property type="component" value="Unassembled WGS sequence"/>
</dbReference>
<organism evidence="3 4">
    <name type="scientific">Pristionchus mayeri</name>
    <dbReference type="NCBI Taxonomy" id="1317129"/>
    <lineage>
        <taxon>Eukaryota</taxon>
        <taxon>Metazoa</taxon>
        <taxon>Ecdysozoa</taxon>
        <taxon>Nematoda</taxon>
        <taxon>Chromadorea</taxon>
        <taxon>Rhabditida</taxon>
        <taxon>Rhabditina</taxon>
        <taxon>Diplogasteromorpha</taxon>
        <taxon>Diplogasteroidea</taxon>
        <taxon>Neodiplogasteridae</taxon>
        <taxon>Pristionchus</taxon>
    </lineage>
</organism>
<reference evidence="4" key="1">
    <citation type="submission" date="2022-10" db="EMBL/GenBank/DDBJ databases">
        <title>Genome assembly of Pristionchus species.</title>
        <authorList>
            <person name="Yoshida K."/>
            <person name="Sommer R.J."/>
        </authorList>
    </citation>
    <scope>NUCLEOTIDE SEQUENCE [LARGE SCALE GENOMIC DNA]</scope>
    <source>
        <strain evidence="4">RS5460</strain>
    </source>
</reference>
<feature type="compositionally biased region" description="Low complexity" evidence="1">
    <location>
        <begin position="179"/>
        <end position="190"/>
    </location>
</feature>
<dbReference type="EMBL" id="BTRK01000002">
    <property type="protein sequence ID" value="GMR34313.1"/>
    <property type="molecule type" value="Genomic_DNA"/>
</dbReference>
<keyword evidence="4" id="KW-1185">Reference proteome</keyword>
<dbReference type="PANTHER" id="PTHR11238">
    <property type="entry name" value="PROMININ ISOFORM D-RELATED"/>
    <property type="match status" value="1"/>
</dbReference>
<feature type="non-terminal residue" evidence="3">
    <location>
        <position position="197"/>
    </location>
</feature>
<sequence length="197" mass="21198">KKTPDLSAADEADPTTMRDIQNEINDWNKGLQPYLDQWIEAYSYEGVYAFTDLTNQTTIKDIMGKEMNELLHELDKNAEKAGTSLHTDLYEKGESCRKLYRSYSDAGDLACKGAAGPVQGMWTAAGLAALFFLPLGLSLLFISNAYRNGSPHAVSSNAPAATHSSKNKSTAPVEQHQSAGVHAAGAAAPPRVEVVPA</sequence>
<dbReference type="PANTHER" id="PTHR11238:SF9">
    <property type="entry name" value="PROMININ, ISOFORM D"/>
    <property type="match status" value="1"/>
</dbReference>
<evidence type="ECO:0000256" key="1">
    <source>
        <dbReference type="SAM" id="MobiDB-lite"/>
    </source>
</evidence>
<evidence type="ECO:0000256" key="2">
    <source>
        <dbReference type="SAM" id="Phobius"/>
    </source>
</evidence>
<proteinExistence type="predicted"/>
<keyword evidence="2" id="KW-1133">Transmembrane helix</keyword>
<feature type="non-terminal residue" evidence="3">
    <location>
        <position position="1"/>
    </location>
</feature>
<feature type="compositionally biased region" description="Polar residues" evidence="1">
    <location>
        <begin position="153"/>
        <end position="178"/>
    </location>
</feature>
<protein>
    <submittedName>
        <fullName evidence="3">Uncharacterized protein</fullName>
    </submittedName>
</protein>
<feature type="transmembrane region" description="Helical" evidence="2">
    <location>
        <begin position="121"/>
        <end position="142"/>
    </location>
</feature>
<accession>A0AAN4Z4T6</accession>
<name>A0AAN4Z4T6_9BILA</name>
<evidence type="ECO:0000313" key="4">
    <source>
        <dbReference type="Proteomes" id="UP001328107"/>
    </source>
</evidence>
<dbReference type="AlphaFoldDB" id="A0AAN4Z4T6"/>
<keyword evidence="2" id="KW-0812">Transmembrane</keyword>
<gene>
    <name evidence="3" type="ORF">PMAYCL1PPCAC_04508</name>
</gene>
<evidence type="ECO:0000313" key="3">
    <source>
        <dbReference type="EMBL" id="GMR34313.1"/>
    </source>
</evidence>
<feature type="region of interest" description="Disordered" evidence="1">
    <location>
        <begin position="152"/>
        <end position="190"/>
    </location>
</feature>
<comment type="caution">
    <text evidence="3">The sequence shown here is derived from an EMBL/GenBank/DDBJ whole genome shotgun (WGS) entry which is preliminary data.</text>
</comment>